<comment type="caution">
    <text evidence="1">The sequence shown here is derived from an EMBL/GenBank/DDBJ whole genome shotgun (WGS) entry which is preliminary data.</text>
</comment>
<dbReference type="EMBL" id="CM046510">
    <property type="protein sequence ID" value="KAI8661077.1"/>
    <property type="molecule type" value="Genomic_DNA"/>
</dbReference>
<evidence type="ECO:0000313" key="2">
    <source>
        <dbReference type="Proteomes" id="UP001065298"/>
    </source>
</evidence>
<protein>
    <submittedName>
        <fullName evidence="1">Aa-trans domain-containing protein</fullName>
    </submittedName>
</protein>
<reference evidence="1" key="1">
    <citation type="submission" date="2022-06" db="EMBL/GenBank/DDBJ databases">
        <title>Fusarium solani species complex genomes reveal bases of compartmentalisation and animal pathogenesis.</title>
        <authorList>
            <person name="Tsai I.J."/>
        </authorList>
    </citation>
    <scope>NUCLEOTIDE SEQUENCE</scope>
    <source>
        <strain evidence="1">Fu6.1</strain>
    </source>
</reference>
<proteinExistence type="predicted"/>
<evidence type="ECO:0000313" key="1">
    <source>
        <dbReference type="EMBL" id="KAI8661077.1"/>
    </source>
</evidence>
<organism evidence="1 2">
    <name type="scientific">Fusarium keratoplasticum</name>
    <dbReference type="NCBI Taxonomy" id="1328300"/>
    <lineage>
        <taxon>Eukaryota</taxon>
        <taxon>Fungi</taxon>
        <taxon>Dikarya</taxon>
        <taxon>Ascomycota</taxon>
        <taxon>Pezizomycotina</taxon>
        <taxon>Sordariomycetes</taxon>
        <taxon>Hypocreomycetidae</taxon>
        <taxon>Hypocreales</taxon>
        <taxon>Nectriaceae</taxon>
        <taxon>Fusarium</taxon>
        <taxon>Fusarium solani species complex</taxon>
    </lineage>
</organism>
<gene>
    <name evidence="1" type="ORF">NCS57_01087100</name>
</gene>
<sequence>MPQSSVPIAEKDMMKRDPAQDIEFNGGLAPAPSQMGECQDTTQDAIFGEISEDGPNYRSVGWIGTVALMMKTQIGLGVLSIPAVFDTLGIVPGVICLCAVSAITTWSDYIVSVFKLRHPEVYSIDDAGFLMFGRIGREFLGIAFCLYFIFVAGSGMLGISIGVNSLSAHGACTAIFVAVAAIIGFLFASIRTLGRISFLAWLGLICILASIFVVTIAVGIQDRPDAAPREGSWESDFKITNNPSFTEAISAVSALVFAYACTPALFSIASEMREPQHFTRALLVCQGAVTAIYIAIGCVVYYFCGSYVATPALGSAGVTVKKIAYGLALPGLIATTTLMIHFAAKYTFVRILRGSRHLASNSAIHWGTWLSCTLGTTIIAYLIASGIPVFGGLVSLIGALLGTLMSFQPMGCMWLYDNWTAGRKNPSVWWALMVVWSVFVIISGTFLMVGGTYGSVVGIVDSYESSGGSVPWSCADNSNSV</sequence>
<dbReference type="Proteomes" id="UP001065298">
    <property type="component" value="Chromosome 8"/>
</dbReference>
<accession>A0ACC0QP80</accession>
<name>A0ACC0QP80_9HYPO</name>
<keyword evidence="2" id="KW-1185">Reference proteome</keyword>